<proteinExistence type="predicted"/>
<reference evidence="2" key="1">
    <citation type="journal article" date="2020" name="Stud. Mycol.">
        <title>101 Dothideomycetes genomes: a test case for predicting lifestyles and emergence of pathogens.</title>
        <authorList>
            <person name="Haridas S."/>
            <person name="Albert R."/>
            <person name="Binder M."/>
            <person name="Bloem J."/>
            <person name="Labutti K."/>
            <person name="Salamov A."/>
            <person name="Andreopoulos B."/>
            <person name="Baker S."/>
            <person name="Barry K."/>
            <person name="Bills G."/>
            <person name="Bluhm B."/>
            <person name="Cannon C."/>
            <person name="Castanera R."/>
            <person name="Culley D."/>
            <person name="Daum C."/>
            <person name="Ezra D."/>
            <person name="Gonzalez J."/>
            <person name="Henrissat B."/>
            <person name="Kuo A."/>
            <person name="Liang C."/>
            <person name="Lipzen A."/>
            <person name="Lutzoni F."/>
            <person name="Magnuson J."/>
            <person name="Mondo S."/>
            <person name="Nolan M."/>
            <person name="Ohm R."/>
            <person name="Pangilinan J."/>
            <person name="Park H.-J."/>
            <person name="Ramirez L."/>
            <person name="Alfaro M."/>
            <person name="Sun H."/>
            <person name="Tritt A."/>
            <person name="Yoshinaga Y."/>
            <person name="Zwiers L.-H."/>
            <person name="Turgeon B."/>
            <person name="Goodwin S."/>
            <person name="Spatafora J."/>
            <person name="Crous P."/>
            <person name="Grigoriev I."/>
        </authorList>
    </citation>
    <scope>NUCLEOTIDE SEQUENCE</scope>
    <source>
        <strain evidence="2">CBS 107.79</strain>
    </source>
</reference>
<accession>A0A6A5V798</accession>
<dbReference type="EMBL" id="ML976697">
    <property type="protein sequence ID" value="KAF1970876.1"/>
    <property type="molecule type" value="Genomic_DNA"/>
</dbReference>
<dbReference type="AlphaFoldDB" id="A0A6A5V798"/>
<gene>
    <name evidence="2" type="ORF">BU23DRAFT_648653</name>
</gene>
<dbReference type="Proteomes" id="UP000800036">
    <property type="component" value="Unassembled WGS sequence"/>
</dbReference>
<keyword evidence="3" id="KW-1185">Reference proteome</keyword>
<sequence length="134" mass="14773">MTLVVALQLDTKFPGNQGLDAATVQSLSSMITITSPTRLKMQRIHFYSPLILATTECINTSLRDSTNPGNDAEAPFSHLRPRKRRRLEMPLSHGSTTPTQPRVDHDEPITRTQSTSVVESITSVTSLTEKATLI</sequence>
<evidence type="ECO:0000313" key="3">
    <source>
        <dbReference type="Proteomes" id="UP000800036"/>
    </source>
</evidence>
<evidence type="ECO:0000313" key="2">
    <source>
        <dbReference type="EMBL" id="KAF1970876.1"/>
    </source>
</evidence>
<feature type="region of interest" description="Disordered" evidence="1">
    <location>
        <begin position="63"/>
        <end position="117"/>
    </location>
</feature>
<organism evidence="2 3">
    <name type="scientific">Bimuria novae-zelandiae CBS 107.79</name>
    <dbReference type="NCBI Taxonomy" id="1447943"/>
    <lineage>
        <taxon>Eukaryota</taxon>
        <taxon>Fungi</taxon>
        <taxon>Dikarya</taxon>
        <taxon>Ascomycota</taxon>
        <taxon>Pezizomycotina</taxon>
        <taxon>Dothideomycetes</taxon>
        <taxon>Pleosporomycetidae</taxon>
        <taxon>Pleosporales</taxon>
        <taxon>Massarineae</taxon>
        <taxon>Didymosphaeriaceae</taxon>
        <taxon>Bimuria</taxon>
    </lineage>
</organism>
<name>A0A6A5V798_9PLEO</name>
<evidence type="ECO:0000256" key="1">
    <source>
        <dbReference type="SAM" id="MobiDB-lite"/>
    </source>
</evidence>
<protein>
    <submittedName>
        <fullName evidence="2">Uncharacterized protein</fullName>
    </submittedName>
</protein>